<dbReference type="GO" id="GO:0005886">
    <property type="term" value="C:plasma membrane"/>
    <property type="evidence" value="ECO:0007669"/>
    <property type="project" value="TreeGrafter"/>
</dbReference>
<evidence type="ECO:0000259" key="4">
    <source>
        <dbReference type="PROSITE" id="PS00662"/>
    </source>
</evidence>
<dbReference type="Gene3D" id="3.30.450.90">
    <property type="match status" value="1"/>
</dbReference>
<gene>
    <name evidence="5" type="ORF">A2215_02295</name>
</gene>
<dbReference type="SUPFAM" id="SSF52540">
    <property type="entry name" value="P-loop containing nucleoside triphosphate hydrolases"/>
    <property type="match status" value="1"/>
</dbReference>
<dbReference type="EMBL" id="MEZY01000058">
    <property type="protein sequence ID" value="OGD61937.1"/>
    <property type="molecule type" value="Genomic_DNA"/>
</dbReference>
<accession>A0A1F5E3E7</accession>
<sequence>MDESSEPQDGRFSIKSASGMIDLRVSILPSAGGESIVIRLLGQEKEMLRLDKLGFRPDALSVMRAAISRPHGMILTSGPTGSGKSSTLYAILMELNKTNVKIITLEDPVEYKIEGVEQSQVKKDEGYTFAAGLRASLRQDPDIIMVGEIRDAETAEIAVQAALTGHLLLSTIHANSAPGVFVRLLDVGVKPFLLSGSINLVMAQRLVRKICQFCVEEYEPRPEVWQEIQKTLEPLKETLTPEMQTLLSSAQPKLRRGKGCSRCSNAGFLGREVIAEVLVPNEEIEDLTSKKASISEFARVASASGMVSMEQDGLTRVLQGSTVVEEVWRVTKE</sequence>
<dbReference type="STRING" id="1797472.A2215_02295"/>
<evidence type="ECO:0000256" key="3">
    <source>
        <dbReference type="ARBA" id="ARBA00022840"/>
    </source>
</evidence>
<dbReference type="InterPro" id="IPR027417">
    <property type="entry name" value="P-loop_NTPase"/>
</dbReference>
<dbReference type="CDD" id="cd01129">
    <property type="entry name" value="PulE-GspE-like"/>
    <property type="match status" value="1"/>
</dbReference>
<proteinExistence type="inferred from homology"/>
<dbReference type="Gene3D" id="3.40.50.300">
    <property type="entry name" value="P-loop containing nucleotide triphosphate hydrolases"/>
    <property type="match status" value="1"/>
</dbReference>
<dbReference type="PANTHER" id="PTHR30258">
    <property type="entry name" value="TYPE II SECRETION SYSTEM PROTEIN GSPE-RELATED"/>
    <property type="match status" value="1"/>
</dbReference>
<protein>
    <recommendedName>
        <fullName evidence="4">Bacterial type II secretion system protein E domain-containing protein</fullName>
    </recommendedName>
</protein>
<keyword evidence="3" id="KW-0067">ATP-binding</keyword>
<evidence type="ECO:0000313" key="6">
    <source>
        <dbReference type="Proteomes" id="UP000178583"/>
    </source>
</evidence>
<dbReference type="Pfam" id="PF00437">
    <property type="entry name" value="T2SSE"/>
    <property type="match status" value="1"/>
</dbReference>
<dbReference type="AlphaFoldDB" id="A0A1F5E3E7"/>
<dbReference type="PROSITE" id="PS00662">
    <property type="entry name" value="T2SP_E"/>
    <property type="match status" value="1"/>
</dbReference>
<reference evidence="5 6" key="1">
    <citation type="journal article" date="2016" name="Nat. Commun.">
        <title>Thousands of microbial genomes shed light on interconnected biogeochemical processes in an aquifer system.</title>
        <authorList>
            <person name="Anantharaman K."/>
            <person name="Brown C.T."/>
            <person name="Hug L.A."/>
            <person name="Sharon I."/>
            <person name="Castelle C.J."/>
            <person name="Probst A.J."/>
            <person name="Thomas B.C."/>
            <person name="Singh A."/>
            <person name="Wilkins M.J."/>
            <person name="Karaoz U."/>
            <person name="Brodie E.L."/>
            <person name="Williams K.H."/>
            <person name="Hubbard S.S."/>
            <person name="Banfield J.F."/>
        </authorList>
    </citation>
    <scope>NUCLEOTIDE SEQUENCE [LARGE SCALE GENOMIC DNA]</scope>
</reference>
<evidence type="ECO:0000313" key="5">
    <source>
        <dbReference type="EMBL" id="OGD61937.1"/>
    </source>
</evidence>
<dbReference type="PANTHER" id="PTHR30258:SF2">
    <property type="entry name" value="COMG OPERON PROTEIN 1"/>
    <property type="match status" value="1"/>
</dbReference>
<comment type="similarity">
    <text evidence="1">Belongs to the GSP E family.</text>
</comment>
<evidence type="ECO:0000256" key="2">
    <source>
        <dbReference type="ARBA" id="ARBA00022741"/>
    </source>
</evidence>
<organism evidence="5 6">
    <name type="scientific">Candidatus Berkelbacteria bacterium RIFOXYA2_FULL_43_10</name>
    <dbReference type="NCBI Taxonomy" id="1797472"/>
    <lineage>
        <taxon>Bacteria</taxon>
        <taxon>Candidatus Berkelbacteria</taxon>
    </lineage>
</organism>
<keyword evidence="2" id="KW-0547">Nucleotide-binding</keyword>
<comment type="caution">
    <text evidence="5">The sequence shown here is derived from an EMBL/GenBank/DDBJ whole genome shotgun (WGS) entry which is preliminary data.</text>
</comment>
<dbReference type="Proteomes" id="UP000178583">
    <property type="component" value="Unassembled WGS sequence"/>
</dbReference>
<evidence type="ECO:0000256" key="1">
    <source>
        <dbReference type="ARBA" id="ARBA00006611"/>
    </source>
</evidence>
<dbReference type="GO" id="GO:0016887">
    <property type="term" value="F:ATP hydrolysis activity"/>
    <property type="evidence" value="ECO:0007669"/>
    <property type="project" value="TreeGrafter"/>
</dbReference>
<name>A0A1F5E3E7_9BACT</name>
<feature type="domain" description="Bacterial type II secretion system protein E" evidence="4">
    <location>
        <begin position="137"/>
        <end position="151"/>
    </location>
</feature>
<dbReference type="GO" id="GO:0005524">
    <property type="term" value="F:ATP binding"/>
    <property type="evidence" value="ECO:0007669"/>
    <property type="project" value="UniProtKB-KW"/>
</dbReference>
<dbReference type="InterPro" id="IPR001482">
    <property type="entry name" value="T2SS/T4SS_dom"/>
</dbReference>